<accession>A0A645H271</accession>
<organism evidence="1">
    <name type="scientific">bioreactor metagenome</name>
    <dbReference type="NCBI Taxonomy" id="1076179"/>
    <lineage>
        <taxon>unclassified sequences</taxon>
        <taxon>metagenomes</taxon>
        <taxon>ecological metagenomes</taxon>
    </lineage>
</organism>
<reference evidence="1" key="1">
    <citation type="submission" date="2019-08" db="EMBL/GenBank/DDBJ databases">
        <authorList>
            <person name="Kucharzyk K."/>
            <person name="Murdoch R.W."/>
            <person name="Higgins S."/>
            <person name="Loffler F."/>
        </authorList>
    </citation>
    <scope>NUCLEOTIDE SEQUENCE</scope>
</reference>
<name>A0A645H271_9ZZZZ</name>
<sequence>MANIFEPAGYFIPFILSIDNSFSPAAGEAGSAVAPPGKLIIGGVIPVPMDGSVGFKSKDANLSRLKGLKSYSIEAGILFTSSLNSY</sequence>
<comment type="caution">
    <text evidence="1">The sequence shown here is derived from an EMBL/GenBank/DDBJ whole genome shotgun (WGS) entry which is preliminary data.</text>
</comment>
<evidence type="ECO:0000313" key="1">
    <source>
        <dbReference type="EMBL" id="MPN33115.1"/>
    </source>
</evidence>
<protein>
    <submittedName>
        <fullName evidence="1">Uncharacterized protein</fullName>
    </submittedName>
</protein>
<dbReference type="AlphaFoldDB" id="A0A645H271"/>
<dbReference type="EMBL" id="VSSQ01085466">
    <property type="protein sequence ID" value="MPN33115.1"/>
    <property type="molecule type" value="Genomic_DNA"/>
</dbReference>
<gene>
    <name evidence="1" type="ORF">SDC9_180598</name>
</gene>
<proteinExistence type="predicted"/>